<dbReference type="GO" id="GO:0031411">
    <property type="term" value="C:gas vesicle"/>
    <property type="evidence" value="ECO:0007669"/>
    <property type="project" value="InterPro"/>
</dbReference>
<accession>M0J9L2</accession>
<dbReference type="OrthoDB" id="275706at2157"/>
<evidence type="ECO:0000313" key="7">
    <source>
        <dbReference type="Proteomes" id="UP000299011"/>
    </source>
</evidence>
<organism evidence="3 5">
    <name type="scientific">Haloferax mediterranei (strain ATCC 33500 / DSM 1411 / JCM 8866 / NBRC 14739 / NCIMB 2177 / R-4)</name>
    <name type="common">Halobacterium mediterranei</name>
    <dbReference type="NCBI Taxonomy" id="523841"/>
    <lineage>
        <taxon>Archaea</taxon>
        <taxon>Methanobacteriati</taxon>
        <taxon>Methanobacteriota</taxon>
        <taxon>Stenosarchaea group</taxon>
        <taxon>Halobacteria</taxon>
        <taxon>Halobacteriales</taxon>
        <taxon>Haloferacaceae</taxon>
        <taxon>Haloferax</taxon>
    </lineage>
</organism>
<dbReference type="Pfam" id="PF05443">
    <property type="entry name" value="ROS_MUCR"/>
    <property type="match status" value="1"/>
</dbReference>
<dbReference type="GO" id="GO:0031412">
    <property type="term" value="P:gas vesicle organization"/>
    <property type="evidence" value="ECO:0007669"/>
    <property type="project" value="InterPro"/>
</dbReference>
<dbReference type="Pfam" id="PF05465">
    <property type="entry name" value="Halo_GVPC"/>
    <property type="match status" value="5"/>
</dbReference>
<evidence type="ECO:0000313" key="6">
    <source>
        <dbReference type="Proteomes" id="UP000027075"/>
    </source>
</evidence>
<feature type="region of interest" description="Disordered" evidence="1">
    <location>
        <begin position="261"/>
        <end position="333"/>
    </location>
</feature>
<dbReference type="Gene3D" id="1.10.10.1550">
    <property type="entry name" value="ROS/MUCR transcriptional regulator protein"/>
    <property type="match status" value="1"/>
</dbReference>
<reference evidence="2 6" key="2">
    <citation type="submission" date="2014-04" db="EMBL/GenBank/DDBJ databases">
        <title>Transcriptional profiles of Haloferax mediterranei on the basis of nitrogen availability.</title>
        <authorList>
            <person name="Bautista V."/>
        </authorList>
    </citation>
    <scope>NUCLEOTIDE SEQUENCE [LARGE SCALE GENOMIC DNA]</scope>
    <source>
        <strain evidence="2">ATCC 33500</strain>
        <strain evidence="6">ATCC 33500 / DSM 1411 / JCM 8866 / NBRC 14739 / NCIMB 2177 / R-4</strain>
    </source>
</reference>
<evidence type="ECO:0000313" key="4">
    <source>
        <dbReference type="EMBL" id="QCQ75863.1"/>
    </source>
</evidence>
<dbReference type="AlphaFoldDB" id="M0J9L2"/>
<reference evidence="4 7" key="3">
    <citation type="submission" date="2019-04" db="EMBL/GenBank/DDBJ databases">
        <title>Methylomes of two halophilic Archaea, Haloarcula marismortui and Haloferax mediterranei.</title>
        <authorList>
            <person name="DasSarma S."/>
            <person name="DasSarma P."/>
            <person name="DasSarma S."/>
            <person name="Fomenkov A."/>
            <person name="Vincze T."/>
            <person name="Anton B.P."/>
            <person name="Roberts R.J."/>
        </authorList>
    </citation>
    <scope>NUCLEOTIDE SEQUENCE [LARGE SCALE GENOMIC DNA]</scope>
    <source>
        <strain evidence="4">ATCC 33500</strain>
        <strain evidence="7">ATCC 33500 / DSM 1411 / JCM 8866 / NBRC 14739 / NCIMB 2177 / R-4</strain>
    </source>
</reference>
<feature type="compositionally biased region" description="Acidic residues" evidence="1">
    <location>
        <begin position="276"/>
        <end position="318"/>
    </location>
</feature>
<gene>
    <name evidence="2" type="ORF">BM92_00635</name>
    <name evidence="3" type="ORF">C439_02007</name>
    <name evidence="4" type="ORF">E6P09_11495</name>
</gene>
<dbReference type="Proteomes" id="UP000027075">
    <property type="component" value="Chromosome"/>
</dbReference>
<dbReference type="Proteomes" id="UP000011603">
    <property type="component" value="Unassembled WGS sequence"/>
</dbReference>
<name>M0J9L2_HALMT</name>
<dbReference type="Proteomes" id="UP000299011">
    <property type="component" value="Chromosome"/>
</dbReference>
<dbReference type="GO" id="GO:0006355">
    <property type="term" value="P:regulation of DNA-templated transcription"/>
    <property type="evidence" value="ECO:0007669"/>
    <property type="project" value="InterPro"/>
</dbReference>
<dbReference type="InterPro" id="IPR041920">
    <property type="entry name" value="ROS/MUCR_sf"/>
</dbReference>
<dbReference type="EMBL" id="CP007551">
    <property type="protein sequence ID" value="AHZ21249.1"/>
    <property type="molecule type" value="Genomic_DNA"/>
</dbReference>
<evidence type="ECO:0000313" key="5">
    <source>
        <dbReference type="Proteomes" id="UP000011603"/>
    </source>
</evidence>
<dbReference type="InterPro" id="IPR008807">
    <property type="entry name" value="ROS_MUCR"/>
</dbReference>
<dbReference type="EMBL" id="CP039139">
    <property type="protein sequence ID" value="QCQ75863.1"/>
    <property type="molecule type" value="Genomic_DNA"/>
</dbReference>
<evidence type="ECO:0000313" key="2">
    <source>
        <dbReference type="EMBL" id="AHZ21249.1"/>
    </source>
</evidence>
<dbReference type="PATRIC" id="fig|523841.21.peg.404"/>
<dbReference type="KEGG" id="hme:HFX_1695"/>
<protein>
    <submittedName>
        <fullName evidence="2">Gas vesicle protein GvpC</fullName>
    </submittedName>
    <submittedName>
        <fullName evidence="3">Gas-vesicle operon protein gvpC</fullName>
    </submittedName>
</protein>
<dbReference type="GeneID" id="40157050"/>
<dbReference type="EMBL" id="AOLO01000002">
    <property type="protein sequence ID" value="EMA04410.1"/>
    <property type="molecule type" value="Genomic_DNA"/>
</dbReference>
<dbReference type="GO" id="GO:0003677">
    <property type="term" value="F:DNA binding"/>
    <property type="evidence" value="ECO:0007669"/>
    <property type="project" value="InterPro"/>
</dbReference>
<dbReference type="RefSeq" id="WP_004056707.1">
    <property type="nucleotide sequence ID" value="NC_017941.2"/>
</dbReference>
<reference evidence="3 5" key="1">
    <citation type="journal article" date="2014" name="PLoS Genet.">
        <title>Phylogenetically driven sequencing of extremely halophilic archaea reveals strategies for static and dynamic osmo-response.</title>
        <authorList>
            <person name="Becker E.A."/>
            <person name="Seitzer P.M."/>
            <person name="Tritt A."/>
            <person name="Larsen D."/>
            <person name="Krusor M."/>
            <person name="Yao A.I."/>
            <person name="Wu D."/>
            <person name="Madern D."/>
            <person name="Eisen J.A."/>
            <person name="Darling A.E."/>
            <person name="Facciotti M.T."/>
        </authorList>
    </citation>
    <scope>NUCLEOTIDE SEQUENCE [LARGE SCALE GENOMIC DNA]</scope>
    <source>
        <strain evidence="3">ATCC 33500</strain>
        <strain evidence="5">ATCC 33500 / DSM 1411 / JCM 8866 / NBRC 14739 / NCIMB 2177 / R-4</strain>
    </source>
</reference>
<dbReference type="GO" id="GO:0008270">
    <property type="term" value="F:zinc ion binding"/>
    <property type="evidence" value="ECO:0007669"/>
    <property type="project" value="InterPro"/>
</dbReference>
<dbReference type="SMR" id="M0J9L2"/>
<dbReference type="InterPro" id="IPR008639">
    <property type="entry name" value="Gas-vesicle_GvpC_halobac"/>
</dbReference>
<evidence type="ECO:0000256" key="1">
    <source>
        <dbReference type="SAM" id="MobiDB-lite"/>
    </source>
</evidence>
<keyword evidence="5" id="KW-1185">Reference proteome</keyword>
<evidence type="ECO:0000313" key="3">
    <source>
        <dbReference type="EMBL" id="EMA04410.1"/>
    </source>
</evidence>
<sequence length="381" mass="42654">MSVKDKREKMTATREEFAEVQQAFAAYADEFAADVDDKRDVSELVDGIDTLRTEMNSTNDAFRAYSEEFAADVEHFHTSVADRRDAFDAYADIFATDVAEMQDVSDLLAAIDDLRAEMDETHEAFDAYADAFVTDVATLRDVSDLLTAISELQSEFVSVQGEFNGYASEFGADIDQFHAVVAEKRDGHKDVADAFLQYREEFHGVEVQSLLDNIAAFQREMGDYRKAFETTEEAFASFARDFYGQGAAPMATPLNNAAETAVTGTETEVDIPPIEDSVEPDGEDEDSKADDVEAEAEVETVEMEFGAEMDTEADEDVQSESVREDDQFLDDETPEDMVQCLVCGEYYQAITEPHLQTHDMTIKKYREEYGEDVPLRPDDKA</sequence>
<proteinExistence type="predicted"/>